<evidence type="ECO:0000259" key="1">
    <source>
        <dbReference type="Pfam" id="PF09995"/>
    </source>
</evidence>
<dbReference type="InterPro" id="IPR046366">
    <property type="entry name" value="MPAB"/>
</dbReference>
<comment type="caution">
    <text evidence="2">The sequence shown here is derived from an EMBL/GenBank/DDBJ whole genome shotgun (WGS) entry which is preliminary data.</text>
</comment>
<sequence>MRGRYRHLERVRTLDPVADCEEIYAAAVLREFPWDMLLALNLAFYRTYAIPSIATLIAGTGELTARPRKRADDTAILMYEMIIHGVDSERGRASVRQLNRIHQRFDITQDDYRYVLATLVVVPTRWVDRHGWRPLCCHEKAATAQFYSRMGRRMNIKDIPSGYAAFAEFFDDYERRFLAPSPAGTTLMNATTQLFKGRLPGRLARFAPTVANCLLDPPVRRAVGAAEPPLLARAVVGASLRTRAMIVRWFHGPRGVPFMADGIRTPSYPDGYAIEAVGPAS</sequence>
<dbReference type="PANTHER" id="PTHR36124">
    <property type="match status" value="1"/>
</dbReference>
<protein>
    <submittedName>
        <fullName evidence="2">Oxygenase MpaB family protein</fullName>
    </submittedName>
</protein>
<keyword evidence="3" id="KW-1185">Reference proteome</keyword>
<dbReference type="InterPro" id="IPR018713">
    <property type="entry name" value="MPAB/Lcp_cat_dom"/>
</dbReference>
<organism evidence="2 3">
    <name type="scientific">Luedemannella flava</name>
    <dbReference type="NCBI Taxonomy" id="349316"/>
    <lineage>
        <taxon>Bacteria</taxon>
        <taxon>Bacillati</taxon>
        <taxon>Actinomycetota</taxon>
        <taxon>Actinomycetes</taxon>
        <taxon>Micromonosporales</taxon>
        <taxon>Micromonosporaceae</taxon>
        <taxon>Luedemannella</taxon>
    </lineage>
</organism>
<accession>A0ABN2MBH3</accession>
<evidence type="ECO:0000313" key="3">
    <source>
        <dbReference type="Proteomes" id="UP001500218"/>
    </source>
</evidence>
<name>A0ABN2MBH3_9ACTN</name>
<gene>
    <name evidence="2" type="ORF">GCM10009682_43900</name>
</gene>
<dbReference type="Proteomes" id="UP001500218">
    <property type="component" value="Unassembled WGS sequence"/>
</dbReference>
<reference evidence="2 3" key="1">
    <citation type="journal article" date="2019" name="Int. J. Syst. Evol. Microbiol.">
        <title>The Global Catalogue of Microorganisms (GCM) 10K type strain sequencing project: providing services to taxonomists for standard genome sequencing and annotation.</title>
        <authorList>
            <consortium name="The Broad Institute Genomics Platform"/>
            <consortium name="The Broad Institute Genome Sequencing Center for Infectious Disease"/>
            <person name="Wu L."/>
            <person name="Ma J."/>
        </authorList>
    </citation>
    <scope>NUCLEOTIDE SEQUENCE [LARGE SCALE GENOMIC DNA]</scope>
    <source>
        <strain evidence="2 3">JCM 13250</strain>
    </source>
</reference>
<dbReference type="PANTHER" id="PTHR36124:SF1">
    <property type="entry name" value="ER-BOUND OXYGENASE MPAB_MPAB'_RUBBER OXYGENASE CATALYTIC DOMAIN-CONTAINING PROTEIN"/>
    <property type="match status" value="1"/>
</dbReference>
<feature type="domain" description="ER-bound oxygenase mpaB/mpaB'/Rubber oxygenase catalytic" evidence="1">
    <location>
        <begin position="38"/>
        <end position="240"/>
    </location>
</feature>
<dbReference type="EMBL" id="BAAALT010000156">
    <property type="protein sequence ID" value="GAA1818481.1"/>
    <property type="molecule type" value="Genomic_DNA"/>
</dbReference>
<dbReference type="Pfam" id="PF09995">
    <property type="entry name" value="MPAB_Lcp_cat"/>
    <property type="match status" value="1"/>
</dbReference>
<proteinExistence type="predicted"/>
<dbReference type="RefSeq" id="WP_344135457.1">
    <property type="nucleotide sequence ID" value="NZ_BAAALT010000156.1"/>
</dbReference>
<evidence type="ECO:0000313" key="2">
    <source>
        <dbReference type="EMBL" id="GAA1818481.1"/>
    </source>
</evidence>